<keyword evidence="2" id="KW-1185">Reference proteome</keyword>
<accession>A0A5M6I695</accession>
<dbReference type="Proteomes" id="UP000324065">
    <property type="component" value="Unassembled WGS sequence"/>
</dbReference>
<proteinExistence type="predicted"/>
<evidence type="ECO:0000313" key="1">
    <source>
        <dbReference type="EMBL" id="KAA5603770.1"/>
    </source>
</evidence>
<gene>
    <name evidence="1" type="ORF">F1188_19115</name>
</gene>
<protein>
    <submittedName>
        <fullName evidence="1">Uncharacterized protein</fullName>
    </submittedName>
</protein>
<dbReference type="EMBL" id="VWPJ01000031">
    <property type="protein sequence ID" value="KAA5603770.1"/>
    <property type="molecule type" value="Genomic_DNA"/>
</dbReference>
<comment type="caution">
    <text evidence="1">The sequence shown here is derived from an EMBL/GenBank/DDBJ whole genome shotgun (WGS) entry which is preliminary data.</text>
</comment>
<evidence type="ECO:0000313" key="2">
    <source>
        <dbReference type="Proteomes" id="UP000324065"/>
    </source>
</evidence>
<dbReference type="AlphaFoldDB" id="A0A5M6I695"/>
<organism evidence="1 2">
    <name type="scientific">Roseospira marina</name>
    <dbReference type="NCBI Taxonomy" id="140057"/>
    <lineage>
        <taxon>Bacteria</taxon>
        <taxon>Pseudomonadati</taxon>
        <taxon>Pseudomonadota</taxon>
        <taxon>Alphaproteobacteria</taxon>
        <taxon>Rhodospirillales</taxon>
        <taxon>Rhodospirillaceae</taxon>
        <taxon>Roseospira</taxon>
    </lineage>
</organism>
<dbReference type="RefSeq" id="WP_150064054.1">
    <property type="nucleotide sequence ID" value="NZ_JACHII010000030.1"/>
</dbReference>
<name>A0A5M6I695_9PROT</name>
<sequence>MDRKPFRKAAYGAACAIALVLLEVCLEAFVPDVVIWILHVLPALHGPDPTTADLILTAMLHPNIIA</sequence>
<reference evidence="1 2" key="1">
    <citation type="submission" date="2019-09" db="EMBL/GenBank/DDBJ databases">
        <title>Genome sequence of Roseospira marina, one of the more divergent members of the non-sulfur purple photosynthetic bacterial family, the Rhodospirillaceae.</title>
        <authorList>
            <person name="Meyer T."/>
            <person name="Kyndt J."/>
        </authorList>
    </citation>
    <scope>NUCLEOTIDE SEQUENCE [LARGE SCALE GENOMIC DNA]</scope>
    <source>
        <strain evidence="1 2">DSM 15113</strain>
    </source>
</reference>